<evidence type="ECO:0000313" key="5">
    <source>
        <dbReference type="Proteomes" id="UP001220962"/>
    </source>
</evidence>
<protein>
    <submittedName>
        <fullName evidence="3">Thioredoxin family protein</fullName>
    </submittedName>
</protein>
<feature type="domain" description="Thioredoxin" evidence="2">
    <location>
        <begin position="58"/>
        <end position="187"/>
    </location>
</feature>
<organism evidence="3 5">
    <name type="scientific">Paenibacillus urinalis</name>
    <dbReference type="NCBI Taxonomy" id="521520"/>
    <lineage>
        <taxon>Bacteria</taxon>
        <taxon>Bacillati</taxon>
        <taxon>Bacillota</taxon>
        <taxon>Bacilli</taxon>
        <taxon>Bacillales</taxon>
        <taxon>Paenibacillaceae</taxon>
        <taxon>Paenibacillus</taxon>
    </lineage>
</organism>
<dbReference type="InterPro" id="IPR013766">
    <property type="entry name" value="Thioredoxin_domain"/>
</dbReference>
<dbReference type="CDD" id="cd02947">
    <property type="entry name" value="TRX_family"/>
    <property type="match status" value="1"/>
</dbReference>
<dbReference type="InterPro" id="IPR036249">
    <property type="entry name" value="Thioredoxin-like_sf"/>
</dbReference>
<evidence type="ECO:0000256" key="1">
    <source>
        <dbReference type="SAM" id="Phobius"/>
    </source>
</evidence>
<name>A0AAX3N6N4_9BACL</name>
<dbReference type="SUPFAM" id="SSF52833">
    <property type="entry name" value="Thioredoxin-like"/>
    <property type="match status" value="1"/>
</dbReference>
<dbReference type="Gene3D" id="3.40.30.10">
    <property type="entry name" value="Glutaredoxin"/>
    <property type="match status" value="1"/>
</dbReference>
<keyword evidence="1" id="KW-0812">Transmembrane</keyword>
<dbReference type="Proteomes" id="UP001220962">
    <property type="component" value="Chromosome"/>
</dbReference>
<keyword evidence="6" id="KW-1185">Reference proteome</keyword>
<dbReference type="PROSITE" id="PS51352">
    <property type="entry name" value="THIOREDOXIN_2"/>
    <property type="match status" value="1"/>
</dbReference>
<keyword evidence="1" id="KW-0472">Membrane</keyword>
<dbReference type="EMBL" id="CP118108">
    <property type="protein sequence ID" value="WDI04043.1"/>
    <property type="molecule type" value="Genomic_DNA"/>
</dbReference>
<evidence type="ECO:0000313" key="6">
    <source>
        <dbReference type="Proteomes" id="UP001221519"/>
    </source>
</evidence>
<dbReference type="Proteomes" id="UP001221519">
    <property type="component" value="Chromosome"/>
</dbReference>
<accession>A0AAX3N6N4</accession>
<proteinExistence type="predicted"/>
<keyword evidence="1" id="KW-1133">Transmembrane helix</keyword>
<dbReference type="RefSeq" id="WP_081872152.1">
    <property type="nucleotide sequence ID" value="NZ_CP118101.1"/>
</dbReference>
<dbReference type="Pfam" id="PF00085">
    <property type="entry name" value="Thioredoxin"/>
    <property type="match status" value="1"/>
</dbReference>
<evidence type="ECO:0000259" key="2">
    <source>
        <dbReference type="PROSITE" id="PS51352"/>
    </source>
</evidence>
<evidence type="ECO:0000313" key="4">
    <source>
        <dbReference type="EMBL" id="WDI04043.1"/>
    </source>
</evidence>
<dbReference type="EMBL" id="CP118101">
    <property type="protein sequence ID" value="WDH84359.1"/>
    <property type="molecule type" value="Genomic_DNA"/>
</dbReference>
<feature type="transmembrane region" description="Helical" evidence="1">
    <location>
        <begin position="26"/>
        <end position="44"/>
    </location>
</feature>
<gene>
    <name evidence="3" type="ORF">PUW23_09180</name>
    <name evidence="4" type="ORF">PUW25_08875</name>
</gene>
<reference evidence="3 6" key="1">
    <citation type="submission" date="2023-02" db="EMBL/GenBank/DDBJ databases">
        <title>Pathogen: clinical or host-associated sample.</title>
        <authorList>
            <person name="Hergert J."/>
            <person name="Casey R."/>
            <person name="Wagner J."/>
            <person name="Young E.L."/>
            <person name="Oakeson K.F."/>
        </authorList>
    </citation>
    <scope>NUCLEOTIDE SEQUENCE</scope>
    <source>
        <strain evidence="4 6">2022CK-00829</strain>
        <strain evidence="3">2022CK-00830</strain>
    </source>
</reference>
<evidence type="ECO:0000313" key="3">
    <source>
        <dbReference type="EMBL" id="WDH84359.1"/>
    </source>
</evidence>
<dbReference type="AlphaFoldDB" id="A0AAX3N6N4"/>
<sequence length="191" mass="21263">MSSKTKNTTKSTAKSNTKASKKSSKAIIAFIAVFVILIGALITMNELNKNNINEVYGLPESDLAPATREILEDPNYQNIILPEELDTKISNKESFFTYFFASDCPHCRATTPQLMPIADEAGVDLPQFNLKEFEDGWRGYNIEFTPTLVYFENGVEKDRLEGGMQAEGATAGYTAEQIEEFFTKYKGTAAE</sequence>